<evidence type="ECO:0000313" key="4">
    <source>
        <dbReference type="Proteomes" id="UP000245680"/>
    </source>
</evidence>
<proteinExistence type="predicted"/>
<comment type="caution">
    <text evidence="3">The sequence shown here is derived from an EMBL/GenBank/DDBJ whole genome shotgun (WGS) entry which is preliminary data.</text>
</comment>
<dbReference type="Proteomes" id="UP000245680">
    <property type="component" value="Unassembled WGS sequence"/>
</dbReference>
<dbReference type="AlphaFoldDB" id="A0A2V2LGP8"/>
<feature type="region of interest" description="Disordered" evidence="1">
    <location>
        <begin position="99"/>
        <end position="126"/>
    </location>
</feature>
<evidence type="ECO:0000256" key="1">
    <source>
        <dbReference type="SAM" id="MobiDB-lite"/>
    </source>
</evidence>
<evidence type="ECO:0000313" key="3">
    <source>
        <dbReference type="EMBL" id="PWR01083.1"/>
    </source>
</evidence>
<dbReference type="EMBL" id="QGKU01000061">
    <property type="protein sequence ID" value="PWR01083.1"/>
    <property type="molecule type" value="Genomic_DNA"/>
</dbReference>
<feature type="compositionally biased region" description="Basic and acidic residues" evidence="1">
    <location>
        <begin position="105"/>
        <end position="118"/>
    </location>
</feature>
<evidence type="ECO:0000256" key="2">
    <source>
        <dbReference type="SAM" id="SignalP"/>
    </source>
</evidence>
<keyword evidence="4" id="KW-1185">Reference proteome</keyword>
<organism evidence="3 4">
    <name type="scientific">Meridianimarinicoccus roseus</name>
    <dbReference type="NCBI Taxonomy" id="2072018"/>
    <lineage>
        <taxon>Bacteria</taxon>
        <taxon>Pseudomonadati</taxon>
        <taxon>Pseudomonadota</taxon>
        <taxon>Alphaproteobacteria</taxon>
        <taxon>Rhodobacterales</taxon>
        <taxon>Paracoccaceae</taxon>
        <taxon>Meridianimarinicoccus</taxon>
    </lineage>
</organism>
<accession>A0A2V2LGP8</accession>
<keyword evidence="2" id="KW-0732">Signal</keyword>
<gene>
    <name evidence="3" type="ORF">DKT77_18865</name>
</gene>
<dbReference type="OrthoDB" id="7876481at2"/>
<dbReference type="RefSeq" id="WP_109813212.1">
    <property type="nucleotide sequence ID" value="NZ_QGKU01000061.1"/>
</dbReference>
<dbReference type="Gene3D" id="3.10.450.40">
    <property type="match status" value="1"/>
</dbReference>
<evidence type="ECO:0008006" key="5">
    <source>
        <dbReference type="Google" id="ProtNLM"/>
    </source>
</evidence>
<feature type="chain" id="PRO_5016172605" description="PepSY domain-containing protein" evidence="2">
    <location>
        <begin position="25"/>
        <end position="126"/>
    </location>
</feature>
<name>A0A2V2LGP8_9RHOB</name>
<protein>
    <recommendedName>
        <fullName evidence="5">PepSY domain-containing protein</fullName>
    </recommendedName>
</protein>
<reference evidence="3 4" key="1">
    <citation type="submission" date="2018-05" db="EMBL/GenBank/DDBJ databases">
        <title>Rhodobacteraceae gen. nov., sp. nov. isolated from sea water.</title>
        <authorList>
            <person name="Ren Y."/>
        </authorList>
    </citation>
    <scope>NUCLEOTIDE SEQUENCE [LARGE SCALE GENOMIC DNA]</scope>
    <source>
        <strain evidence="3 4">TG-679</strain>
    </source>
</reference>
<feature type="signal peptide" evidence="2">
    <location>
        <begin position="1"/>
        <end position="24"/>
    </location>
</feature>
<sequence>MKRIITVSLIPVTLAAGIAGAAWAGTDTPEMTDAQEIRAALDSGMTLTQAIDAAQSGTGGTALSAGWENNDQGAWGYEVEIADASSAVQTWFVNPADGSVSKVMETQDDHRDSEHADEGDGDYDGD</sequence>